<dbReference type="Proteomes" id="UP000231701">
    <property type="component" value="Chromosome"/>
</dbReference>
<dbReference type="EMBL" id="CP018799">
    <property type="protein sequence ID" value="ATX78692.1"/>
    <property type="molecule type" value="Genomic_DNA"/>
</dbReference>
<evidence type="ECO:0000256" key="4">
    <source>
        <dbReference type="ARBA" id="ARBA00023014"/>
    </source>
</evidence>
<keyword evidence="7" id="KW-1185">Reference proteome</keyword>
<gene>
    <name evidence="6" type="ORF">Ga0123461_0240</name>
</gene>
<evidence type="ECO:0000256" key="2">
    <source>
        <dbReference type="ARBA" id="ARBA00022723"/>
    </source>
</evidence>
<dbReference type="InterPro" id="IPR036922">
    <property type="entry name" value="Rieske_2Fe-2S_sf"/>
</dbReference>
<keyword evidence="2" id="KW-0479">Metal-binding</keyword>
<keyword evidence="6" id="KW-0223">Dioxygenase</keyword>
<dbReference type="AlphaFoldDB" id="A0A2K8KVQ8"/>
<dbReference type="InterPro" id="IPR017941">
    <property type="entry name" value="Rieske_2Fe-2S"/>
</dbReference>
<evidence type="ECO:0000313" key="7">
    <source>
        <dbReference type="Proteomes" id="UP000231701"/>
    </source>
</evidence>
<dbReference type="PROSITE" id="PS51296">
    <property type="entry name" value="RIESKE"/>
    <property type="match status" value="1"/>
</dbReference>
<keyword evidence="1" id="KW-0001">2Fe-2S</keyword>
<reference evidence="6 7" key="1">
    <citation type="submission" date="2016-12" db="EMBL/GenBank/DDBJ databases">
        <title>Isolation and genomic insights into novel planktonic Zetaproteobacteria from stratified waters of the Chesapeake Bay.</title>
        <authorList>
            <person name="McAllister S.M."/>
            <person name="Kato S."/>
            <person name="Chan C.S."/>
            <person name="Chiu B.K."/>
            <person name="Field E.K."/>
        </authorList>
    </citation>
    <scope>NUCLEOTIDE SEQUENCE [LARGE SCALE GENOMIC DNA]</scope>
    <source>
        <strain evidence="6 7">CP-5</strain>
    </source>
</reference>
<organism evidence="6 7">
    <name type="scientific">Mariprofundus aestuarium</name>
    <dbReference type="NCBI Taxonomy" id="1921086"/>
    <lineage>
        <taxon>Bacteria</taxon>
        <taxon>Pseudomonadati</taxon>
        <taxon>Pseudomonadota</taxon>
        <taxon>Candidatius Mariprofundia</taxon>
        <taxon>Mariprofundales</taxon>
        <taxon>Mariprofundaceae</taxon>
        <taxon>Mariprofundus</taxon>
    </lineage>
</organism>
<dbReference type="PANTHER" id="PTHR40261">
    <property type="match status" value="1"/>
</dbReference>
<dbReference type="GO" id="GO:0051537">
    <property type="term" value="F:2 iron, 2 sulfur cluster binding"/>
    <property type="evidence" value="ECO:0007669"/>
    <property type="project" value="UniProtKB-KW"/>
</dbReference>
<proteinExistence type="predicted"/>
<dbReference type="KEGG" id="maes:Ga0123461_0240"/>
<sequence length="155" mass="17374">MLATTDGWSPIFYVRFFILTVYPEDVLLTDQLAWQEVNKPAEGEAVCFNLKARVPLSNGQYADLIEQGFLICYQGQFRAWRNRCPHAGAPLDWVPGQFFSENGEQLVCHVHHAHFQPLTGECLSGPCTRGLFPLNFREDGDKIVVPVAADDSGCE</sequence>
<evidence type="ECO:0000259" key="5">
    <source>
        <dbReference type="PROSITE" id="PS51296"/>
    </source>
</evidence>
<evidence type="ECO:0000256" key="1">
    <source>
        <dbReference type="ARBA" id="ARBA00022714"/>
    </source>
</evidence>
<keyword evidence="6" id="KW-0560">Oxidoreductase</keyword>
<evidence type="ECO:0000256" key="3">
    <source>
        <dbReference type="ARBA" id="ARBA00023004"/>
    </source>
</evidence>
<evidence type="ECO:0000313" key="6">
    <source>
        <dbReference type="EMBL" id="ATX78692.1"/>
    </source>
</evidence>
<keyword evidence="3" id="KW-0408">Iron</keyword>
<dbReference type="Gene3D" id="2.102.10.10">
    <property type="entry name" value="Rieske [2Fe-2S] iron-sulphur domain"/>
    <property type="match status" value="1"/>
</dbReference>
<protein>
    <submittedName>
        <fullName evidence="6">Ferredoxin subunit of nitrite reductase or a ring-hydroxylating dioxygenase</fullName>
    </submittedName>
</protein>
<name>A0A2K8KVQ8_MARES</name>
<dbReference type="PANTHER" id="PTHR40261:SF1">
    <property type="entry name" value="RIESKE DOMAIN-CONTAINING PROTEIN"/>
    <property type="match status" value="1"/>
</dbReference>
<keyword evidence="4" id="KW-0411">Iron-sulfur</keyword>
<dbReference type="CDD" id="cd03467">
    <property type="entry name" value="Rieske"/>
    <property type="match status" value="1"/>
</dbReference>
<dbReference type="GO" id="GO:0051213">
    <property type="term" value="F:dioxygenase activity"/>
    <property type="evidence" value="ECO:0007669"/>
    <property type="project" value="UniProtKB-KW"/>
</dbReference>
<feature type="domain" description="Rieske" evidence="5">
    <location>
        <begin position="74"/>
        <end position="145"/>
    </location>
</feature>
<dbReference type="Pfam" id="PF00355">
    <property type="entry name" value="Rieske"/>
    <property type="match status" value="1"/>
</dbReference>
<dbReference type="GO" id="GO:0046872">
    <property type="term" value="F:metal ion binding"/>
    <property type="evidence" value="ECO:0007669"/>
    <property type="project" value="UniProtKB-KW"/>
</dbReference>
<dbReference type="SUPFAM" id="SSF50022">
    <property type="entry name" value="ISP domain"/>
    <property type="match status" value="1"/>
</dbReference>
<accession>A0A2K8KVQ8</accession>